<dbReference type="InterPro" id="IPR019096">
    <property type="entry name" value="YopX_protein"/>
</dbReference>
<comment type="caution">
    <text evidence="2">The sequence shown here is derived from an EMBL/GenBank/DDBJ whole genome shotgun (WGS) entry which is preliminary data.</text>
</comment>
<reference evidence="2 3" key="1">
    <citation type="submission" date="2019-10" db="EMBL/GenBank/DDBJ databases">
        <authorList>
            <person name="Dong K."/>
        </authorList>
    </citation>
    <scope>NUCLEOTIDE SEQUENCE [LARGE SCALE GENOMIC DNA]</scope>
    <source>
        <strain evidence="2 3">DSM 28960</strain>
    </source>
</reference>
<evidence type="ECO:0000313" key="3">
    <source>
        <dbReference type="Proteomes" id="UP000439550"/>
    </source>
</evidence>
<accession>A0A7X1ZAB8</accession>
<feature type="non-terminal residue" evidence="2">
    <location>
        <position position="1"/>
    </location>
</feature>
<dbReference type="AlphaFoldDB" id="A0A7X1ZAB8"/>
<dbReference type="Gene3D" id="2.30.30.290">
    <property type="entry name" value="YopX-like domains"/>
    <property type="match status" value="1"/>
</dbReference>
<organism evidence="2 3">
    <name type="scientific">Lactococcus hircilactis</name>
    <dbReference type="NCBI Taxonomy" id="1494462"/>
    <lineage>
        <taxon>Bacteria</taxon>
        <taxon>Bacillati</taxon>
        <taxon>Bacillota</taxon>
        <taxon>Bacilli</taxon>
        <taxon>Lactobacillales</taxon>
        <taxon>Streptococcaceae</taxon>
        <taxon>Lactococcus</taxon>
    </lineage>
</organism>
<sequence length="112" mass="12731">AEMLKLVSMNFHEYIPIDDLICSCSDGPITRNFEDVILMQSTCLKDKNGVEIYEGDIVELADDFAVVKFDSGAFVIDYQNLDTEFELIYSIEVPIEAIGNIYEDHELLEVTK</sequence>
<evidence type="ECO:0000259" key="1">
    <source>
        <dbReference type="Pfam" id="PF09643"/>
    </source>
</evidence>
<dbReference type="Pfam" id="PF09643">
    <property type="entry name" value="YopX"/>
    <property type="match status" value="1"/>
</dbReference>
<proteinExistence type="predicted"/>
<dbReference type="InterPro" id="IPR023385">
    <property type="entry name" value="YopX-like_C"/>
</dbReference>
<dbReference type="Proteomes" id="UP000439550">
    <property type="component" value="Unassembled WGS sequence"/>
</dbReference>
<gene>
    <name evidence="2" type="ORF">GHI93_12750</name>
</gene>
<feature type="domain" description="YopX protein" evidence="1">
    <location>
        <begin position="31"/>
        <end position="109"/>
    </location>
</feature>
<evidence type="ECO:0000313" key="2">
    <source>
        <dbReference type="EMBL" id="MQW40769.1"/>
    </source>
</evidence>
<dbReference type="EMBL" id="WITJ01000047">
    <property type="protein sequence ID" value="MQW40769.1"/>
    <property type="molecule type" value="Genomic_DNA"/>
</dbReference>
<keyword evidence="3" id="KW-1185">Reference proteome</keyword>
<name>A0A7X1ZAB8_9LACT</name>
<dbReference type="SUPFAM" id="SSF159006">
    <property type="entry name" value="YopX-like"/>
    <property type="match status" value="1"/>
</dbReference>
<protein>
    <recommendedName>
        <fullName evidence="1">YopX protein domain-containing protein</fullName>
    </recommendedName>
</protein>